<keyword evidence="3" id="KW-0143">Chaperone</keyword>
<comment type="caution">
    <text evidence="8">The sequence shown here is derived from an EMBL/GenBank/DDBJ whole genome shotgun (WGS) entry which is preliminary data.</text>
</comment>
<evidence type="ECO:0000256" key="5">
    <source>
        <dbReference type="ARBA" id="ARBA00049117"/>
    </source>
</evidence>
<dbReference type="Proteomes" id="UP000252415">
    <property type="component" value="Unassembled WGS sequence"/>
</dbReference>
<evidence type="ECO:0000256" key="3">
    <source>
        <dbReference type="ARBA" id="ARBA00023186"/>
    </source>
</evidence>
<evidence type="ECO:0000313" key="9">
    <source>
        <dbReference type="Proteomes" id="UP000252415"/>
    </source>
</evidence>
<accession>A0A368VSN5</accession>
<evidence type="ECO:0000256" key="4">
    <source>
        <dbReference type="ARBA" id="ARBA00034320"/>
    </source>
</evidence>
<dbReference type="SUPFAM" id="SSF90002">
    <property type="entry name" value="Hypothetical protein YjiA, C-terminal domain"/>
    <property type="match status" value="1"/>
</dbReference>
<dbReference type="InterPro" id="IPR011629">
    <property type="entry name" value="CobW-like_C"/>
</dbReference>
<dbReference type="Gene3D" id="3.40.50.300">
    <property type="entry name" value="P-loop containing nucleotide triphosphate hydrolases"/>
    <property type="match status" value="1"/>
</dbReference>
<protein>
    <submittedName>
        <fullName evidence="8">G3E family GTPase</fullName>
    </submittedName>
</protein>
<dbReference type="InterPro" id="IPR051316">
    <property type="entry name" value="Zinc-reg_GTPase_activator"/>
</dbReference>
<dbReference type="RefSeq" id="WP_114381748.1">
    <property type="nucleotide sequence ID" value="NZ_QPJD01000012.1"/>
</dbReference>
<dbReference type="PANTHER" id="PTHR13748:SF62">
    <property type="entry name" value="COBW DOMAIN-CONTAINING PROTEIN"/>
    <property type="match status" value="1"/>
</dbReference>
<dbReference type="GO" id="GO:0005737">
    <property type="term" value="C:cytoplasm"/>
    <property type="evidence" value="ECO:0007669"/>
    <property type="project" value="TreeGrafter"/>
</dbReference>
<dbReference type="GO" id="GO:0000166">
    <property type="term" value="F:nucleotide binding"/>
    <property type="evidence" value="ECO:0007669"/>
    <property type="project" value="UniProtKB-KW"/>
</dbReference>
<keyword evidence="2" id="KW-0378">Hydrolase</keyword>
<dbReference type="GO" id="GO:0016787">
    <property type="term" value="F:hydrolase activity"/>
    <property type="evidence" value="ECO:0007669"/>
    <property type="project" value="UniProtKB-KW"/>
</dbReference>
<dbReference type="Pfam" id="PF02492">
    <property type="entry name" value="cobW"/>
    <property type="match status" value="1"/>
</dbReference>
<gene>
    <name evidence="8" type="ORF">DFP97_11247</name>
</gene>
<name>A0A368VSN5_9BACL</name>
<comment type="similarity">
    <text evidence="4">Belongs to the SIMIBI class G3E GTPase family. ZNG1 subfamily.</text>
</comment>
<dbReference type="InterPro" id="IPR036627">
    <property type="entry name" value="CobW-likC_sf"/>
</dbReference>
<keyword evidence="1" id="KW-0547">Nucleotide-binding</keyword>
<dbReference type="PANTHER" id="PTHR13748">
    <property type="entry name" value="COBW-RELATED"/>
    <property type="match status" value="1"/>
</dbReference>
<dbReference type="Pfam" id="PF07683">
    <property type="entry name" value="CobW_C"/>
    <property type="match status" value="1"/>
</dbReference>
<feature type="domain" description="CobW C-terminal" evidence="7">
    <location>
        <begin position="268"/>
        <end position="344"/>
    </location>
</feature>
<comment type="catalytic activity">
    <reaction evidence="5">
        <text>GTP + H2O = GDP + phosphate + H(+)</text>
        <dbReference type="Rhea" id="RHEA:19669"/>
        <dbReference type="ChEBI" id="CHEBI:15377"/>
        <dbReference type="ChEBI" id="CHEBI:15378"/>
        <dbReference type="ChEBI" id="CHEBI:37565"/>
        <dbReference type="ChEBI" id="CHEBI:43474"/>
        <dbReference type="ChEBI" id="CHEBI:58189"/>
    </reaction>
    <physiologicalReaction direction="left-to-right" evidence="5">
        <dbReference type="Rhea" id="RHEA:19670"/>
    </physiologicalReaction>
</comment>
<dbReference type="SUPFAM" id="SSF52540">
    <property type="entry name" value="P-loop containing nucleoside triphosphate hydrolases"/>
    <property type="match status" value="1"/>
</dbReference>
<sequence>MNNKEQSIPVHLLSGFLGSGKTTLLGRLLDYYKGQGKKPAVIMNELGDINLDGQLLSDEVPMAEMLSGCICCTMRGDLGMEISMLIDEHQPDVIFIESTGAANPMETLDGVTEAAMYKAIDLRSIITVVDGPELLKRSREGKSRTFKLMQEQIRCATVLLLNKVDKLEPEQLVEAQQLLRDLNPHTPVIATVRCTLDDWSWLDAEAARAANAHEHSGGEAADAEGHVCSSDGCSHDHGQAHAHSYDEHNPAGHHHSHDHVMVVTHYWRKPVSSTAFEALLQRLPDRIYRAKGIMTFTDTPSRFLFQYAYRESDFMKIEPQGHVNDVAVFIGEHFSKDWLLRELELLEQAEAAEE</sequence>
<evidence type="ECO:0000259" key="6">
    <source>
        <dbReference type="Pfam" id="PF02492"/>
    </source>
</evidence>
<evidence type="ECO:0000313" key="8">
    <source>
        <dbReference type="EMBL" id="RCW44184.1"/>
    </source>
</evidence>
<dbReference type="Gene3D" id="3.30.1220.10">
    <property type="entry name" value="CobW-like, C-terminal domain"/>
    <property type="match status" value="1"/>
</dbReference>
<dbReference type="EMBL" id="QPJD01000012">
    <property type="protein sequence ID" value="RCW44184.1"/>
    <property type="molecule type" value="Genomic_DNA"/>
</dbReference>
<proteinExistence type="inferred from homology"/>
<dbReference type="AlphaFoldDB" id="A0A368VSN5"/>
<dbReference type="OrthoDB" id="9808822at2"/>
<dbReference type="CDD" id="cd03112">
    <property type="entry name" value="CobW-like"/>
    <property type="match status" value="1"/>
</dbReference>
<reference evidence="8 9" key="1">
    <citation type="submission" date="2018-07" db="EMBL/GenBank/DDBJ databases">
        <title>Genomic Encyclopedia of Type Strains, Phase III (KMG-III): the genomes of soil and plant-associated and newly described type strains.</title>
        <authorList>
            <person name="Whitman W."/>
        </authorList>
    </citation>
    <scope>NUCLEOTIDE SEQUENCE [LARGE SCALE GENOMIC DNA]</scope>
    <source>
        <strain evidence="8 9">CECT 7506</strain>
    </source>
</reference>
<dbReference type="InterPro" id="IPR027417">
    <property type="entry name" value="P-loop_NTPase"/>
</dbReference>
<dbReference type="InterPro" id="IPR003495">
    <property type="entry name" value="CobW/HypB/UreG_nucleotide-bd"/>
</dbReference>
<evidence type="ECO:0000256" key="1">
    <source>
        <dbReference type="ARBA" id="ARBA00022741"/>
    </source>
</evidence>
<keyword evidence="9" id="KW-1185">Reference proteome</keyword>
<evidence type="ECO:0000256" key="2">
    <source>
        <dbReference type="ARBA" id="ARBA00022801"/>
    </source>
</evidence>
<feature type="domain" description="CobW/HypB/UreG nucleotide-binding" evidence="6">
    <location>
        <begin position="9"/>
        <end position="189"/>
    </location>
</feature>
<organism evidence="8 9">
    <name type="scientific">Paenibacillus prosopidis</name>
    <dbReference type="NCBI Taxonomy" id="630520"/>
    <lineage>
        <taxon>Bacteria</taxon>
        <taxon>Bacillati</taxon>
        <taxon>Bacillota</taxon>
        <taxon>Bacilli</taxon>
        <taxon>Bacillales</taxon>
        <taxon>Paenibacillaceae</taxon>
        <taxon>Paenibacillus</taxon>
    </lineage>
</organism>
<evidence type="ECO:0000259" key="7">
    <source>
        <dbReference type="Pfam" id="PF07683"/>
    </source>
</evidence>